<gene>
    <name evidence="7" type="ORF">F0562_031798</name>
</gene>
<sequence length="451" mass="50622">MMFFCLIIPLFYLLFTLYELVGQWRTRSQCCYLLHYECFKPSDDRKLDTQFSGDIIKRNKNLGYQEYKFLLRAIVNSGIGEETYGPRNIIAGREESPSIYDGISEMEEFFFDTLNKLFQKSGISPVDIDVLVVNVSMLASVPSLTSRIINHYKMKSEIKAFNLSGMGCSASLISIDLVRNLFKSYKNAFAIVLTSESIAPNWYSGNDNSMILSNCLFRSGGCSMLLTNNRALKHRAKLVLKCLVRTHLGASDEAHGCCMQKEDDLGRLGFHLGKSLPKAATRAFVENLRDLAPKVLPFRELFRYIVLYSVRHIFNRYIKRGGKVGLNFKTGIDHFCLHPGGTAVIDGIGKSVELGEHHLEPARMTLHRFGNTSASSLCDHPQSGVPSSSSLPPIVPSSSLSPIAAVRVLVQSSNSLDYLSFDFGIVSDRRFHPVTNTASTIVLYRFDRQYQ</sequence>
<feature type="active site" evidence="4">
    <location>
        <position position="168"/>
    </location>
</feature>
<keyword evidence="1 3" id="KW-0012">Acyltransferase</keyword>
<protein>
    <recommendedName>
        <fullName evidence="3">3-ketoacyl-CoA synthase</fullName>
        <ecNumber evidence="3">2.3.1.-</ecNumber>
    </recommendedName>
</protein>
<dbReference type="Gene3D" id="3.40.47.10">
    <property type="match status" value="1"/>
</dbReference>
<dbReference type="EMBL" id="CM018041">
    <property type="protein sequence ID" value="KAA8534281.1"/>
    <property type="molecule type" value="Genomic_DNA"/>
</dbReference>
<accession>A0A5J5AZ76</accession>
<proteinExistence type="inferred from homology"/>
<feature type="active site" evidence="4">
    <location>
        <position position="371"/>
    </location>
</feature>
<comment type="similarity">
    <text evidence="3">Belongs to the thiolase-like superfamily. Chalcone/stilbene synthases family.</text>
</comment>
<evidence type="ECO:0000256" key="2">
    <source>
        <dbReference type="ARBA" id="ARBA00047375"/>
    </source>
</evidence>
<comment type="pathway">
    <text evidence="3">Lipid metabolism; fatty acid biosynthesis.</text>
</comment>
<dbReference type="EC" id="2.3.1.-" evidence="3"/>
<dbReference type="OrthoDB" id="329835at2759"/>
<dbReference type="CDD" id="cd00831">
    <property type="entry name" value="CHS_like"/>
    <property type="match status" value="1"/>
</dbReference>
<evidence type="ECO:0000256" key="4">
    <source>
        <dbReference type="PIRSR" id="PIRSR036417-1"/>
    </source>
</evidence>
<feature type="active site" evidence="4">
    <location>
        <position position="247"/>
    </location>
</feature>
<feature type="chain" id="PRO_5023832981" description="3-ketoacyl-CoA synthase" evidence="5">
    <location>
        <begin position="23"/>
        <end position="451"/>
    </location>
</feature>
<dbReference type="PANTHER" id="PTHR31561">
    <property type="entry name" value="3-KETOACYL-COA SYNTHASE"/>
    <property type="match status" value="1"/>
</dbReference>
<dbReference type="GO" id="GO:0016020">
    <property type="term" value="C:membrane"/>
    <property type="evidence" value="ECO:0007669"/>
    <property type="project" value="InterPro"/>
</dbReference>
<name>A0A5J5AZ76_9ASTE</name>
<keyword evidence="5" id="KW-0732">Signal</keyword>
<feature type="active site" evidence="4">
    <location>
        <position position="334"/>
    </location>
</feature>
<evidence type="ECO:0000313" key="8">
    <source>
        <dbReference type="Proteomes" id="UP000325577"/>
    </source>
</evidence>
<keyword evidence="3" id="KW-0808">Transferase</keyword>
<dbReference type="UniPathway" id="UPA00094"/>
<dbReference type="SUPFAM" id="SSF53901">
    <property type="entry name" value="Thiolase-like"/>
    <property type="match status" value="2"/>
</dbReference>
<evidence type="ECO:0000313" key="7">
    <source>
        <dbReference type="EMBL" id="KAA8534281.1"/>
    </source>
</evidence>
<dbReference type="Pfam" id="PF08392">
    <property type="entry name" value="FAE1_CUT1_RppA"/>
    <property type="match status" value="1"/>
</dbReference>
<dbReference type="PIRSF" id="PIRSF036417">
    <property type="entry name" value="3-ktacl-CoA_syn"/>
    <property type="match status" value="1"/>
</dbReference>
<dbReference type="InterPro" id="IPR016039">
    <property type="entry name" value="Thiolase-like"/>
</dbReference>
<feature type="domain" description="FAE" evidence="6">
    <location>
        <begin position="25"/>
        <end position="307"/>
    </location>
</feature>
<evidence type="ECO:0000256" key="5">
    <source>
        <dbReference type="SAM" id="SignalP"/>
    </source>
</evidence>
<dbReference type="Proteomes" id="UP000325577">
    <property type="component" value="Linkage Group LG18"/>
</dbReference>
<comment type="catalytic activity">
    <reaction evidence="2">
        <text>a very-long-chain acyl-CoA + malonyl-CoA + H(+) = a very-long-chain 3-oxoacyl-CoA + CO2 + CoA</text>
        <dbReference type="Rhea" id="RHEA:32727"/>
        <dbReference type="ChEBI" id="CHEBI:15378"/>
        <dbReference type="ChEBI" id="CHEBI:16526"/>
        <dbReference type="ChEBI" id="CHEBI:57287"/>
        <dbReference type="ChEBI" id="CHEBI:57384"/>
        <dbReference type="ChEBI" id="CHEBI:90725"/>
        <dbReference type="ChEBI" id="CHEBI:90736"/>
        <dbReference type="EC" id="2.3.1.199"/>
    </reaction>
</comment>
<feature type="active site" evidence="4">
    <location>
        <position position="338"/>
    </location>
</feature>
<feature type="active site" evidence="4">
    <location>
        <position position="367"/>
    </location>
</feature>
<reference evidence="7 8" key="1">
    <citation type="submission" date="2019-09" db="EMBL/GenBank/DDBJ databases">
        <title>A chromosome-level genome assembly of the Chinese tupelo Nyssa sinensis.</title>
        <authorList>
            <person name="Yang X."/>
            <person name="Kang M."/>
            <person name="Yang Y."/>
            <person name="Xiong H."/>
            <person name="Wang M."/>
            <person name="Zhang Z."/>
            <person name="Wang Z."/>
            <person name="Wu H."/>
            <person name="Ma T."/>
            <person name="Liu J."/>
            <person name="Xi Z."/>
        </authorList>
    </citation>
    <scope>NUCLEOTIDE SEQUENCE [LARGE SCALE GENOMIC DNA]</scope>
    <source>
        <strain evidence="7">J267</strain>
        <tissue evidence="7">Leaf</tissue>
    </source>
</reference>
<organism evidence="7 8">
    <name type="scientific">Nyssa sinensis</name>
    <dbReference type="NCBI Taxonomy" id="561372"/>
    <lineage>
        <taxon>Eukaryota</taxon>
        <taxon>Viridiplantae</taxon>
        <taxon>Streptophyta</taxon>
        <taxon>Embryophyta</taxon>
        <taxon>Tracheophyta</taxon>
        <taxon>Spermatophyta</taxon>
        <taxon>Magnoliopsida</taxon>
        <taxon>eudicotyledons</taxon>
        <taxon>Gunneridae</taxon>
        <taxon>Pentapetalae</taxon>
        <taxon>asterids</taxon>
        <taxon>Cornales</taxon>
        <taxon>Nyssaceae</taxon>
        <taxon>Nyssa</taxon>
    </lineage>
</organism>
<evidence type="ECO:0000256" key="3">
    <source>
        <dbReference type="PIRNR" id="PIRNR036417"/>
    </source>
</evidence>
<dbReference type="InterPro" id="IPR013601">
    <property type="entry name" value="FAE1_typ3_polyketide_synth"/>
</dbReference>
<evidence type="ECO:0000256" key="1">
    <source>
        <dbReference type="ARBA" id="ARBA00023315"/>
    </source>
</evidence>
<dbReference type="GO" id="GO:0009922">
    <property type="term" value="F:fatty acid elongase activity"/>
    <property type="evidence" value="ECO:0007669"/>
    <property type="project" value="UniProtKB-EC"/>
</dbReference>
<dbReference type="AlphaFoldDB" id="A0A5J5AZ76"/>
<dbReference type="GO" id="GO:0006633">
    <property type="term" value="P:fatty acid biosynthetic process"/>
    <property type="evidence" value="ECO:0007669"/>
    <property type="project" value="UniProtKB-UniPathway"/>
</dbReference>
<keyword evidence="8" id="KW-1185">Reference proteome</keyword>
<feature type="signal peptide" evidence="5">
    <location>
        <begin position="1"/>
        <end position="22"/>
    </location>
</feature>
<dbReference type="InterPro" id="IPR012392">
    <property type="entry name" value="3-ktacl-CoA_syn"/>
</dbReference>
<evidence type="ECO:0000259" key="6">
    <source>
        <dbReference type="Pfam" id="PF08392"/>
    </source>
</evidence>